<dbReference type="Pfam" id="PF00635">
    <property type="entry name" value="Motile_Sperm"/>
    <property type="match status" value="1"/>
</dbReference>
<dbReference type="SUPFAM" id="SSF49354">
    <property type="entry name" value="PapD-like"/>
    <property type="match status" value="1"/>
</dbReference>
<sequence length="225" mass="25918">MSDFILKLEPDDKITYVGKKLGEEPVLATLKVTNPTKNRQICKVKCTSNEMFRIRPPVFALKPDEDVTVKLTFNAGKTVPDSGKHYYAVYYIKGTDDAKAPRACWKDHKGDPDGTKRLKVYFKKDEEGEKKDEKKEEKEEKKESEGKKDGGEKKEGEKKEGEEKKEGDEKKEEGEKEEKKEEEKVSVHMVISSLFCEIQRVIDWIVSINRSTIVILRQNKNALQF</sequence>
<keyword evidence="1" id="KW-0963">Cytoplasm</keyword>
<accession>A0A915BCR5</accession>
<dbReference type="InterPro" id="IPR013783">
    <property type="entry name" value="Ig-like_fold"/>
</dbReference>
<name>A0A915BCR5_PARUN</name>
<keyword evidence="4" id="KW-1185">Reference proteome</keyword>
<dbReference type="InterPro" id="IPR000535">
    <property type="entry name" value="MSP_dom"/>
</dbReference>
<proteinExistence type="predicted"/>
<organism evidence="4 5">
    <name type="scientific">Parascaris univalens</name>
    <name type="common">Nematode worm</name>
    <dbReference type="NCBI Taxonomy" id="6257"/>
    <lineage>
        <taxon>Eukaryota</taxon>
        <taxon>Metazoa</taxon>
        <taxon>Ecdysozoa</taxon>
        <taxon>Nematoda</taxon>
        <taxon>Chromadorea</taxon>
        <taxon>Rhabditida</taxon>
        <taxon>Spirurina</taxon>
        <taxon>Ascaridomorpha</taxon>
        <taxon>Ascaridoidea</taxon>
        <taxon>Ascarididae</taxon>
        <taxon>Parascaris</taxon>
    </lineage>
</organism>
<evidence type="ECO:0000256" key="1">
    <source>
        <dbReference type="RuleBase" id="RU003425"/>
    </source>
</evidence>
<dbReference type="WBParaSite" id="PgR034_g077_t02">
    <property type="protein sequence ID" value="PgR034_g077_t02"/>
    <property type="gene ID" value="PgR034_g077"/>
</dbReference>
<dbReference type="AlphaFoldDB" id="A0A915BCR5"/>
<reference evidence="5" key="1">
    <citation type="submission" date="2022-11" db="UniProtKB">
        <authorList>
            <consortium name="WormBaseParasite"/>
        </authorList>
    </citation>
    <scope>IDENTIFICATION</scope>
</reference>
<evidence type="ECO:0000313" key="4">
    <source>
        <dbReference type="Proteomes" id="UP000887569"/>
    </source>
</evidence>
<feature type="region of interest" description="Disordered" evidence="2">
    <location>
        <begin position="129"/>
        <end position="184"/>
    </location>
</feature>
<dbReference type="PANTHER" id="PTHR21513:SF19">
    <property type="entry name" value="MAJOR SPERM PROTEIN"/>
    <property type="match status" value="1"/>
</dbReference>
<dbReference type="PANTHER" id="PTHR21513">
    <property type="entry name" value="MAJOR SPERM PROTEIN"/>
    <property type="match status" value="1"/>
</dbReference>
<dbReference type="InterPro" id="IPR008962">
    <property type="entry name" value="PapD-like_sf"/>
</dbReference>
<keyword evidence="1" id="KW-0206">Cytoskeleton</keyword>
<comment type="function">
    <text evidence="1">Central component in molecular interactions underlying sperm crawling. Forms an extensive filament system that extends from sperm villipoda, along the leading edge of the pseudopod.</text>
</comment>
<feature type="domain" description="MSP" evidence="3">
    <location>
        <begin position="5"/>
        <end position="123"/>
    </location>
</feature>
<dbReference type="Gene3D" id="2.60.40.10">
    <property type="entry name" value="Immunoglobulins"/>
    <property type="match status" value="1"/>
</dbReference>
<evidence type="ECO:0000313" key="5">
    <source>
        <dbReference type="WBParaSite" id="PgR034_g077_t02"/>
    </source>
</evidence>
<dbReference type="PROSITE" id="PS50202">
    <property type="entry name" value="MSP"/>
    <property type="match status" value="1"/>
</dbReference>
<evidence type="ECO:0000259" key="3">
    <source>
        <dbReference type="PROSITE" id="PS50202"/>
    </source>
</evidence>
<protein>
    <recommendedName>
        <fullName evidence="1">Major sperm protein</fullName>
    </recommendedName>
</protein>
<dbReference type="Proteomes" id="UP000887569">
    <property type="component" value="Unplaced"/>
</dbReference>
<evidence type="ECO:0000256" key="2">
    <source>
        <dbReference type="SAM" id="MobiDB-lite"/>
    </source>
</evidence>